<dbReference type="EMBL" id="JABFUD020000006">
    <property type="protein sequence ID" value="KAI5079075.1"/>
    <property type="molecule type" value="Genomic_DNA"/>
</dbReference>
<organism evidence="2 3">
    <name type="scientific">Adiantum capillus-veneris</name>
    <name type="common">Maidenhair fern</name>
    <dbReference type="NCBI Taxonomy" id="13818"/>
    <lineage>
        <taxon>Eukaryota</taxon>
        <taxon>Viridiplantae</taxon>
        <taxon>Streptophyta</taxon>
        <taxon>Embryophyta</taxon>
        <taxon>Tracheophyta</taxon>
        <taxon>Polypodiopsida</taxon>
        <taxon>Polypodiidae</taxon>
        <taxon>Polypodiales</taxon>
        <taxon>Pteridineae</taxon>
        <taxon>Pteridaceae</taxon>
        <taxon>Vittarioideae</taxon>
        <taxon>Adiantum</taxon>
    </lineage>
</organism>
<comment type="caution">
    <text evidence="2">The sequence shown here is derived from an EMBL/GenBank/DDBJ whole genome shotgun (WGS) entry which is preliminary data.</text>
</comment>
<sequence>MAFVQFRTNQDVNRAIELSRMGCLVLKDSLLKVSPDKKLRKHDEGTTTVNDAVVHAGCLIRKDVLHKLWTCQNCKIEVDNARKRFCIMVPNRSEKRYKLEWPFRDIHEVCHCSSRYYHAGQTFMLSCF</sequence>
<protein>
    <recommendedName>
        <fullName evidence="1">RDR1/2-like PH-like domain-containing protein</fullName>
    </recommendedName>
</protein>
<name>A0A9D4ZNB4_ADICA</name>
<evidence type="ECO:0000313" key="2">
    <source>
        <dbReference type="EMBL" id="KAI5079075.1"/>
    </source>
</evidence>
<accession>A0A9D4ZNB4</accession>
<dbReference type="OrthoDB" id="10393305at2759"/>
<reference evidence="2" key="1">
    <citation type="submission" date="2021-01" db="EMBL/GenBank/DDBJ databases">
        <title>Adiantum capillus-veneris genome.</title>
        <authorList>
            <person name="Fang Y."/>
            <person name="Liao Q."/>
        </authorList>
    </citation>
    <scope>NUCLEOTIDE SEQUENCE</scope>
    <source>
        <strain evidence="2">H3</strain>
        <tissue evidence="2">Leaf</tissue>
    </source>
</reference>
<dbReference type="AlphaFoldDB" id="A0A9D4ZNB4"/>
<feature type="domain" description="RDR1/2-like PH-like" evidence="1">
    <location>
        <begin position="54"/>
        <end position="115"/>
    </location>
</feature>
<evidence type="ECO:0000313" key="3">
    <source>
        <dbReference type="Proteomes" id="UP000886520"/>
    </source>
</evidence>
<dbReference type="InterPro" id="IPR057590">
    <property type="entry name" value="PH_RDR1/2-like"/>
</dbReference>
<proteinExistence type="predicted"/>
<dbReference type="Pfam" id="PF24823">
    <property type="entry name" value="PH_RDR2"/>
    <property type="match status" value="1"/>
</dbReference>
<dbReference type="Proteomes" id="UP000886520">
    <property type="component" value="Chromosome 6"/>
</dbReference>
<gene>
    <name evidence="2" type="ORF">GOP47_0006746</name>
</gene>
<evidence type="ECO:0000259" key="1">
    <source>
        <dbReference type="Pfam" id="PF24823"/>
    </source>
</evidence>
<keyword evidence="3" id="KW-1185">Reference proteome</keyword>